<comment type="caution">
    <text evidence="4">The sequence shown here is derived from an EMBL/GenBank/DDBJ whole genome shotgun (WGS) entry which is preliminary data.</text>
</comment>
<dbReference type="InterPro" id="IPR020845">
    <property type="entry name" value="AMP-binding_CS"/>
</dbReference>
<feature type="non-terminal residue" evidence="4">
    <location>
        <position position="1"/>
    </location>
</feature>
<sequence>LLPAVIDETARASPEKVFAITPRTGSLRDGYTQTTYAQVARAVNKLAWWLDEKLGQWPDGVEPEMLAYIGPRDLRYAIIVVAAMKTNRQVLVPLSQNSPEATINLINLTKPSTLIGTTDMPSVWDGVCAAKPKMRVTMLPQLDELYHDVPVEEYPYTKTWAEGKNDPIHVNHTSGTTGLPKPVPWTNAVGATFDRDRELAAVAPEGKKLAWTLLAQKKIIVTMPPEWIAGLLLTLHFPVYLDTIPILLPTDAPTPLTAEYMDTVHRMLPDADGGVYVPDLLKQLAKHPAYVNNMRHLKMAAYAGAALDKAVGDLLHSFLKVQPLMGTTEVGGFPLLESDPVHWDHLRFDVEHPSGARVVPHEEDGMFELVIQRLRGQDDFQPIFRLEHGKDSDVYHTRDLFEEHPDEKGVWLFVGRTDDFVKLSNLTKFNAGHVEDIINRHPLIREAVMGGDGRKRPFVLVQLVGDVDAGGFRDEREREKMVEAIWPAFEEVNKLVAEDISLRKELVLFTRPERPVVKVGNKGTINRRATLEAYKAEVERIY</sequence>
<evidence type="ECO:0000256" key="1">
    <source>
        <dbReference type="ARBA" id="ARBA00022450"/>
    </source>
</evidence>
<evidence type="ECO:0000313" key="5">
    <source>
        <dbReference type="Proteomes" id="UP000799776"/>
    </source>
</evidence>
<dbReference type="OrthoDB" id="429813at2759"/>
<reference evidence="4" key="1">
    <citation type="journal article" date="2020" name="Stud. Mycol.">
        <title>101 Dothideomycetes genomes: a test case for predicting lifestyles and emergence of pathogens.</title>
        <authorList>
            <person name="Haridas S."/>
            <person name="Albert R."/>
            <person name="Binder M."/>
            <person name="Bloem J."/>
            <person name="Labutti K."/>
            <person name="Salamov A."/>
            <person name="Andreopoulos B."/>
            <person name="Baker S."/>
            <person name="Barry K."/>
            <person name="Bills G."/>
            <person name="Bluhm B."/>
            <person name="Cannon C."/>
            <person name="Castanera R."/>
            <person name="Culley D."/>
            <person name="Daum C."/>
            <person name="Ezra D."/>
            <person name="Gonzalez J."/>
            <person name="Henrissat B."/>
            <person name="Kuo A."/>
            <person name="Liang C."/>
            <person name="Lipzen A."/>
            <person name="Lutzoni F."/>
            <person name="Magnuson J."/>
            <person name="Mondo S."/>
            <person name="Nolan M."/>
            <person name="Ohm R."/>
            <person name="Pangilinan J."/>
            <person name="Park H.-J."/>
            <person name="Ramirez L."/>
            <person name="Alfaro M."/>
            <person name="Sun H."/>
            <person name="Tritt A."/>
            <person name="Yoshinaga Y."/>
            <person name="Zwiers L.-H."/>
            <person name="Turgeon B."/>
            <person name="Goodwin S."/>
            <person name="Spatafora J."/>
            <person name="Crous P."/>
            <person name="Grigoriev I."/>
        </authorList>
    </citation>
    <scope>NUCLEOTIDE SEQUENCE</scope>
    <source>
        <strain evidence="4">CBS 121410</strain>
    </source>
</reference>
<dbReference type="PROSITE" id="PS00455">
    <property type="entry name" value="AMP_BINDING"/>
    <property type="match status" value="1"/>
</dbReference>
<name>A0A9P4HX06_9PEZI</name>
<dbReference type="InterPro" id="IPR000873">
    <property type="entry name" value="AMP-dep_synth/lig_dom"/>
</dbReference>
<accession>A0A9P4HX06</accession>
<proteinExistence type="predicted"/>
<dbReference type="InterPro" id="IPR042099">
    <property type="entry name" value="ANL_N_sf"/>
</dbReference>
<evidence type="ECO:0000256" key="2">
    <source>
        <dbReference type="ARBA" id="ARBA00022553"/>
    </source>
</evidence>
<organism evidence="4 5">
    <name type="scientific">Saccharata proteae CBS 121410</name>
    <dbReference type="NCBI Taxonomy" id="1314787"/>
    <lineage>
        <taxon>Eukaryota</taxon>
        <taxon>Fungi</taxon>
        <taxon>Dikarya</taxon>
        <taxon>Ascomycota</taxon>
        <taxon>Pezizomycotina</taxon>
        <taxon>Dothideomycetes</taxon>
        <taxon>Dothideomycetes incertae sedis</taxon>
        <taxon>Botryosphaeriales</taxon>
        <taxon>Saccharataceae</taxon>
        <taxon>Saccharata</taxon>
    </lineage>
</organism>
<keyword evidence="2" id="KW-0597">Phosphoprotein</keyword>
<keyword evidence="1" id="KW-0596">Phosphopantetheine</keyword>
<dbReference type="Proteomes" id="UP000799776">
    <property type="component" value="Unassembled WGS sequence"/>
</dbReference>
<evidence type="ECO:0000313" key="4">
    <source>
        <dbReference type="EMBL" id="KAF2087957.1"/>
    </source>
</evidence>
<gene>
    <name evidence="4" type="ORF">K490DRAFT_2277</name>
</gene>
<dbReference type="EMBL" id="ML978718">
    <property type="protein sequence ID" value="KAF2087957.1"/>
    <property type="molecule type" value="Genomic_DNA"/>
</dbReference>
<feature type="non-terminal residue" evidence="4">
    <location>
        <position position="542"/>
    </location>
</feature>
<dbReference type="Pfam" id="PF00501">
    <property type="entry name" value="AMP-binding"/>
    <property type="match status" value="1"/>
</dbReference>
<dbReference type="Pfam" id="PF23562">
    <property type="entry name" value="AMP-binding_C_3"/>
    <property type="match status" value="1"/>
</dbReference>
<protein>
    <submittedName>
        <fullName evidence="4">Acetyl-CoA synthetase-like protein</fullName>
    </submittedName>
</protein>
<dbReference type="PANTHER" id="PTHR43439:SF2">
    <property type="entry name" value="ENZYME, PUTATIVE (JCVI)-RELATED"/>
    <property type="match status" value="1"/>
</dbReference>
<dbReference type="SUPFAM" id="SSF56801">
    <property type="entry name" value="Acetyl-CoA synthetase-like"/>
    <property type="match status" value="1"/>
</dbReference>
<dbReference type="Gene3D" id="3.40.50.12780">
    <property type="entry name" value="N-terminal domain of ligase-like"/>
    <property type="match status" value="1"/>
</dbReference>
<keyword evidence="5" id="KW-1185">Reference proteome</keyword>
<feature type="domain" description="AMP-dependent synthetase/ligase" evidence="3">
    <location>
        <begin position="7"/>
        <end position="334"/>
    </location>
</feature>
<evidence type="ECO:0000259" key="3">
    <source>
        <dbReference type="Pfam" id="PF00501"/>
    </source>
</evidence>
<dbReference type="InterPro" id="IPR051414">
    <property type="entry name" value="Adenylate-forming_Reductase"/>
</dbReference>
<dbReference type="AlphaFoldDB" id="A0A9P4HX06"/>
<dbReference type="PANTHER" id="PTHR43439">
    <property type="entry name" value="PHENYLACETATE-COENZYME A LIGASE"/>
    <property type="match status" value="1"/>
</dbReference>